<feature type="compositionally biased region" description="Basic and acidic residues" evidence="1">
    <location>
        <begin position="113"/>
        <end position="125"/>
    </location>
</feature>
<dbReference type="eggNOG" id="ENOG502RZ40">
    <property type="taxonomic scope" value="Eukaryota"/>
</dbReference>
<name>A7TMP1_VANPO</name>
<keyword evidence="3" id="KW-1185">Reference proteome</keyword>
<dbReference type="Proteomes" id="UP000000267">
    <property type="component" value="Unassembled WGS sequence"/>
</dbReference>
<accession>A7TMP1</accession>
<proteinExistence type="predicted"/>
<feature type="compositionally biased region" description="Low complexity" evidence="1">
    <location>
        <begin position="20"/>
        <end position="33"/>
    </location>
</feature>
<feature type="compositionally biased region" description="Low complexity" evidence="1">
    <location>
        <begin position="127"/>
        <end position="139"/>
    </location>
</feature>
<feature type="region of interest" description="Disordered" evidence="1">
    <location>
        <begin position="160"/>
        <end position="185"/>
    </location>
</feature>
<protein>
    <recommendedName>
        <fullName evidence="4">Target of rapamycin complex 2 subunit BIT2</fullName>
    </recommendedName>
</protein>
<dbReference type="Pfam" id="PF08539">
    <property type="entry name" value="HbrB"/>
    <property type="match status" value="1"/>
</dbReference>
<dbReference type="EMBL" id="DS480424">
    <property type="protein sequence ID" value="EDO16455.1"/>
    <property type="molecule type" value="Genomic_DNA"/>
</dbReference>
<feature type="region of interest" description="Disordered" evidence="1">
    <location>
        <begin position="1"/>
        <end position="33"/>
    </location>
</feature>
<organism evidence="3">
    <name type="scientific">Vanderwaltozyma polyspora (strain ATCC 22028 / DSM 70294 / BCRC 21397 / CBS 2163 / NBRC 10782 / NRRL Y-8283 / UCD 57-17)</name>
    <name type="common">Kluyveromyces polysporus</name>
    <dbReference type="NCBI Taxonomy" id="436907"/>
    <lineage>
        <taxon>Eukaryota</taxon>
        <taxon>Fungi</taxon>
        <taxon>Dikarya</taxon>
        <taxon>Ascomycota</taxon>
        <taxon>Saccharomycotina</taxon>
        <taxon>Saccharomycetes</taxon>
        <taxon>Saccharomycetales</taxon>
        <taxon>Saccharomycetaceae</taxon>
        <taxon>Vanderwaltozyma</taxon>
    </lineage>
</organism>
<dbReference type="PANTHER" id="PTHR32428">
    <property type="entry name" value="TARGET OF RAPAMYCIN COMPLEX 2 SUBUNIT BIT61-RELATED"/>
    <property type="match status" value="1"/>
</dbReference>
<gene>
    <name evidence="2" type="ORF">Kpol_1066p20</name>
</gene>
<sequence length="525" mass="59404">MSPSLIRRRRSATVVTESTHNNNNSNGGISHNAARGRFHSVSSDIIPQTLEEQLEDAGSRTVRSSLSRPPSLSHVGFQSIFQSGDHRRSKQSLLSNESDTDRPLRTSESSDIGFDHSLSEARRSIDNNSSNSIHTSVSSLKGGRHSRLFSRSKDVISNSDKSAKLTTVTSNKSATSHSHSVLSNKSNTLSKVARKLFHRKQNRHDGDIAVEPAIPTSIKKFLHPSYLRHRTQSQFIHYSNAVVDSARSVYSFSPSGTNNVPENILLNDDENISANNTVMLHDLLKNLPSLEANYKNFSIPELTILSGNVWGVYCNVIVELFKNKRIWQLPAKIEDINRVLEFYAFLKTDSKVASPHSTFLNEVEDFISTSLYILENQIIFNYSNENTMNTLLKRIGVIWQVFYEQVYYDVMSVLLPLEKSFKTNRKYWSSQMYSDSGYFLSVDHILLKCFRDCIVLPYYQNFSQTNNGISKSFQKYIYNEEAENGVTDHDKLTLLQCFGVLSTIQGTDKGQKIIEELLTGIRMSI</sequence>
<dbReference type="InParanoid" id="A7TMP1"/>
<dbReference type="GO" id="GO:0031932">
    <property type="term" value="C:TORC2 complex"/>
    <property type="evidence" value="ECO:0007669"/>
    <property type="project" value="EnsemblFungi"/>
</dbReference>
<dbReference type="KEGG" id="vpo:Kpol_1066p20"/>
<feature type="compositionally biased region" description="Low complexity" evidence="1">
    <location>
        <begin position="63"/>
        <end position="73"/>
    </location>
</feature>
<evidence type="ECO:0000256" key="1">
    <source>
        <dbReference type="SAM" id="MobiDB-lite"/>
    </source>
</evidence>
<dbReference type="GeneID" id="5544631"/>
<dbReference type="InterPro" id="IPR013745">
    <property type="entry name" value="Bit61/PRR5"/>
</dbReference>
<feature type="region of interest" description="Disordered" evidence="1">
    <location>
        <begin position="54"/>
        <end position="145"/>
    </location>
</feature>
<dbReference type="AlphaFoldDB" id="A7TMP1"/>
<evidence type="ECO:0000313" key="3">
    <source>
        <dbReference type="Proteomes" id="UP000000267"/>
    </source>
</evidence>
<evidence type="ECO:0000313" key="2">
    <source>
        <dbReference type="EMBL" id="EDO16455.1"/>
    </source>
</evidence>
<dbReference type="OrthoDB" id="2290221at2759"/>
<dbReference type="FunCoup" id="A7TMP1">
    <property type="interactions" value="22"/>
</dbReference>
<feature type="compositionally biased region" description="Basic residues" evidence="1">
    <location>
        <begin position="1"/>
        <end position="11"/>
    </location>
</feature>
<reference evidence="2 3" key="1">
    <citation type="journal article" date="2007" name="Proc. Natl. Acad. Sci. U.S.A.">
        <title>Independent sorting-out of thousands of duplicated gene pairs in two yeast species descended from a whole-genome duplication.</title>
        <authorList>
            <person name="Scannell D.R."/>
            <person name="Frank A.C."/>
            <person name="Conant G.C."/>
            <person name="Byrne K.P."/>
            <person name="Woolfit M."/>
            <person name="Wolfe K.H."/>
        </authorList>
    </citation>
    <scope>NUCLEOTIDE SEQUENCE [LARGE SCALE GENOMIC DNA]</scope>
    <source>
        <strain evidence="3">ATCC 22028 / DSM 70294 / BCRC 21397 / CBS 2163 / NBRC 10782 / NRRL Y-8283 / UCD 57-17</strain>
    </source>
</reference>
<dbReference type="RefSeq" id="XP_001644313.1">
    <property type="nucleotide sequence ID" value="XM_001644263.1"/>
</dbReference>
<dbReference type="STRING" id="436907.A7TMP1"/>
<dbReference type="HOGENOM" id="CLU_037144_0_0_1"/>
<dbReference type="PhylomeDB" id="A7TMP1"/>
<dbReference type="GO" id="GO:0038203">
    <property type="term" value="P:TORC2 signaling"/>
    <property type="evidence" value="ECO:0007669"/>
    <property type="project" value="TreeGrafter"/>
</dbReference>
<evidence type="ECO:0008006" key="4">
    <source>
        <dbReference type="Google" id="ProtNLM"/>
    </source>
</evidence>
<dbReference type="PANTHER" id="PTHR32428:SF2">
    <property type="entry name" value="TARGET OF RAPAMYCIN COMPLEX 2 SUBUNIT BIT61-RELATED"/>
    <property type="match status" value="1"/>
</dbReference>
<dbReference type="OMA" id="WSQVGFQ"/>